<dbReference type="EMBL" id="FXUA01000001">
    <property type="protein sequence ID" value="SMP01303.1"/>
    <property type="molecule type" value="Genomic_DNA"/>
</dbReference>
<organism evidence="1 2">
    <name type="scientific">Algoriphagus winogradskyi</name>
    <dbReference type="NCBI Taxonomy" id="237017"/>
    <lineage>
        <taxon>Bacteria</taxon>
        <taxon>Pseudomonadati</taxon>
        <taxon>Bacteroidota</taxon>
        <taxon>Cytophagia</taxon>
        <taxon>Cytophagales</taxon>
        <taxon>Cyclobacteriaceae</taxon>
        <taxon>Algoriphagus</taxon>
    </lineage>
</organism>
<name>A0ABY1N6W4_9BACT</name>
<sequence length="30" mass="3598">MEGGVWNSGSPKKYEAIINRRYTFFKKNEF</sequence>
<accession>A0ABY1N6W4</accession>
<comment type="caution">
    <text evidence="1">The sequence shown here is derived from an EMBL/GenBank/DDBJ whole genome shotgun (WGS) entry which is preliminary data.</text>
</comment>
<protein>
    <recommendedName>
        <fullName evidence="3">Sulfatase-modifying factor enzyme 1</fullName>
    </recommendedName>
</protein>
<reference evidence="1 2" key="1">
    <citation type="submission" date="2017-05" db="EMBL/GenBank/DDBJ databases">
        <authorList>
            <person name="Varghese N."/>
            <person name="Submissions S."/>
        </authorList>
    </citation>
    <scope>NUCLEOTIDE SEQUENCE [LARGE SCALE GENOMIC DNA]</scope>
    <source>
        <strain evidence="1 2">DSM 15360</strain>
    </source>
</reference>
<proteinExistence type="predicted"/>
<evidence type="ECO:0008006" key="3">
    <source>
        <dbReference type="Google" id="ProtNLM"/>
    </source>
</evidence>
<gene>
    <name evidence="1" type="ORF">SAMN06265367_1013</name>
</gene>
<dbReference type="Proteomes" id="UP001157915">
    <property type="component" value="Unassembled WGS sequence"/>
</dbReference>
<keyword evidence="2" id="KW-1185">Reference proteome</keyword>
<evidence type="ECO:0000313" key="2">
    <source>
        <dbReference type="Proteomes" id="UP001157915"/>
    </source>
</evidence>
<evidence type="ECO:0000313" key="1">
    <source>
        <dbReference type="EMBL" id="SMP01303.1"/>
    </source>
</evidence>